<reference evidence="1 2" key="1">
    <citation type="journal article" date="2018" name="Sci. Rep.">
        <title>Comparative analysis of the Pocillopora damicornis genome highlights role of immune system in coral evolution.</title>
        <authorList>
            <person name="Cunning R."/>
            <person name="Bay R.A."/>
            <person name="Gillette P."/>
            <person name="Baker A.C."/>
            <person name="Traylor-Knowles N."/>
        </authorList>
    </citation>
    <scope>NUCLEOTIDE SEQUENCE [LARGE SCALE GENOMIC DNA]</scope>
    <source>
        <strain evidence="1">RSMAS</strain>
        <tissue evidence="1">Whole animal</tissue>
    </source>
</reference>
<name>A0A3M6U5N8_POCDA</name>
<evidence type="ECO:0000313" key="1">
    <source>
        <dbReference type="EMBL" id="RMX49002.1"/>
    </source>
</evidence>
<proteinExistence type="predicted"/>
<dbReference type="EMBL" id="RCHS01002217">
    <property type="protein sequence ID" value="RMX49002.1"/>
    <property type="molecule type" value="Genomic_DNA"/>
</dbReference>
<sequence>MWGMALARLVDDIENNMQSFEYSDEIENNATMCGKQKEPESDCTELRALLLFLLLWKAMFKVADRAIVLKVFQAGLIWHWPNGEVVSAKCSHVSYPRHPHQAQKEAMWFPSNENYEVKSRKDILDAANALKNLQEHHLVINLISQDLIEKAGNGNLMKTTKQLQRKYTKLKH</sequence>
<comment type="caution">
    <text evidence="1">The sequence shown here is derived from an EMBL/GenBank/DDBJ whole genome shotgun (WGS) entry which is preliminary data.</text>
</comment>
<dbReference type="AlphaFoldDB" id="A0A3M6U5N8"/>
<accession>A0A3M6U5N8</accession>
<organism evidence="1 2">
    <name type="scientific">Pocillopora damicornis</name>
    <name type="common">Cauliflower coral</name>
    <name type="synonym">Millepora damicornis</name>
    <dbReference type="NCBI Taxonomy" id="46731"/>
    <lineage>
        <taxon>Eukaryota</taxon>
        <taxon>Metazoa</taxon>
        <taxon>Cnidaria</taxon>
        <taxon>Anthozoa</taxon>
        <taxon>Hexacorallia</taxon>
        <taxon>Scleractinia</taxon>
        <taxon>Astrocoeniina</taxon>
        <taxon>Pocilloporidae</taxon>
        <taxon>Pocillopora</taxon>
    </lineage>
</organism>
<protein>
    <submittedName>
        <fullName evidence="1">Uncharacterized protein</fullName>
    </submittedName>
</protein>
<dbReference type="Proteomes" id="UP000275408">
    <property type="component" value="Unassembled WGS sequence"/>
</dbReference>
<gene>
    <name evidence="1" type="ORF">pdam_00020173</name>
</gene>
<evidence type="ECO:0000313" key="2">
    <source>
        <dbReference type="Proteomes" id="UP000275408"/>
    </source>
</evidence>
<keyword evidence="2" id="KW-1185">Reference proteome</keyword>